<reference evidence="6 7" key="1">
    <citation type="submission" date="2021-07" db="EMBL/GenBank/DDBJ databases">
        <authorList>
            <person name="Palmer J.M."/>
        </authorList>
    </citation>
    <scope>NUCLEOTIDE SEQUENCE [LARGE SCALE GENOMIC DNA]</scope>
    <source>
        <strain evidence="6 7">AT_MEX2019</strain>
        <tissue evidence="6">Muscle</tissue>
    </source>
</reference>
<organism evidence="6 7">
    <name type="scientific">Ataeniobius toweri</name>
    <dbReference type="NCBI Taxonomy" id="208326"/>
    <lineage>
        <taxon>Eukaryota</taxon>
        <taxon>Metazoa</taxon>
        <taxon>Chordata</taxon>
        <taxon>Craniata</taxon>
        <taxon>Vertebrata</taxon>
        <taxon>Euteleostomi</taxon>
        <taxon>Actinopterygii</taxon>
        <taxon>Neopterygii</taxon>
        <taxon>Teleostei</taxon>
        <taxon>Neoteleostei</taxon>
        <taxon>Acanthomorphata</taxon>
        <taxon>Ovalentaria</taxon>
        <taxon>Atherinomorphae</taxon>
        <taxon>Cyprinodontiformes</taxon>
        <taxon>Goodeidae</taxon>
        <taxon>Ataeniobius</taxon>
    </lineage>
</organism>
<keyword evidence="7" id="KW-1185">Reference proteome</keyword>
<evidence type="ECO:0000256" key="5">
    <source>
        <dbReference type="SAM" id="MobiDB-lite"/>
    </source>
</evidence>
<feature type="compositionally biased region" description="Basic and acidic residues" evidence="5">
    <location>
        <begin position="152"/>
        <end position="161"/>
    </location>
</feature>
<comment type="subcellular location">
    <subcellularLocation>
        <location evidence="1">Nucleus</location>
    </subcellularLocation>
</comment>
<dbReference type="PANTHER" id="PTHR45881:SF3">
    <property type="entry name" value="FORKHEAD BOX PROTEIN K2"/>
    <property type="match status" value="1"/>
</dbReference>
<proteinExistence type="predicted"/>
<keyword evidence="2" id="KW-0805">Transcription regulation</keyword>
<evidence type="ECO:0000256" key="4">
    <source>
        <dbReference type="ARBA" id="ARBA00023242"/>
    </source>
</evidence>
<feature type="region of interest" description="Disordered" evidence="5">
    <location>
        <begin position="134"/>
        <end position="181"/>
    </location>
</feature>
<dbReference type="EMBL" id="JAHUTI010000070">
    <property type="protein sequence ID" value="MED6231556.1"/>
    <property type="molecule type" value="Genomic_DNA"/>
</dbReference>
<accession>A0ABU7A129</accession>
<gene>
    <name evidence="6" type="ORF">ATANTOWER_027919</name>
</gene>
<keyword evidence="3" id="KW-0804">Transcription</keyword>
<evidence type="ECO:0000313" key="7">
    <source>
        <dbReference type="Proteomes" id="UP001345963"/>
    </source>
</evidence>
<evidence type="ECO:0000256" key="3">
    <source>
        <dbReference type="ARBA" id="ARBA00023163"/>
    </source>
</evidence>
<dbReference type="Proteomes" id="UP001345963">
    <property type="component" value="Unassembled WGS sequence"/>
</dbReference>
<evidence type="ECO:0000256" key="1">
    <source>
        <dbReference type="ARBA" id="ARBA00004123"/>
    </source>
</evidence>
<name>A0ABU7A129_9TELE</name>
<keyword evidence="4" id="KW-0539">Nucleus</keyword>
<dbReference type="PANTHER" id="PTHR45881">
    <property type="entry name" value="CHECKPOINT SUPPRESSOR 1-LIKE, ISOFORM A-RELATED"/>
    <property type="match status" value="1"/>
</dbReference>
<sequence>MASPVSTSSSQPAVQTVHVLQQIPAMSTVIAQPATIIKSEPQENGEHTEVKVKVETVSTIGSVGASSRIIQSSQSATPLQTVTIVQQAPVGQHQLPIKAITQNGTHSITTALQAPASSAAASPLHLLATHASASASLPTKRQNGDQLAGEQPDAKRVKTEEEMAPGAAAETDSPAASDQPN</sequence>
<evidence type="ECO:0000313" key="6">
    <source>
        <dbReference type="EMBL" id="MED6231556.1"/>
    </source>
</evidence>
<evidence type="ECO:0000256" key="2">
    <source>
        <dbReference type="ARBA" id="ARBA00023015"/>
    </source>
</evidence>
<protein>
    <submittedName>
        <fullName evidence="6">Uncharacterized protein</fullName>
    </submittedName>
</protein>
<comment type="caution">
    <text evidence="6">The sequence shown here is derived from an EMBL/GenBank/DDBJ whole genome shotgun (WGS) entry which is preliminary data.</text>
</comment>